<protein>
    <recommendedName>
        <fullName evidence="3">ESX-1 secretion-associated protein</fullName>
    </recommendedName>
</protein>
<keyword evidence="2" id="KW-1185">Reference proteome</keyword>
<comment type="caution">
    <text evidence="1">The sequence shown here is derived from an EMBL/GenBank/DDBJ whole genome shotgun (WGS) entry which is preliminary data.</text>
</comment>
<dbReference type="Proteomes" id="UP001500620">
    <property type="component" value="Unassembled WGS sequence"/>
</dbReference>
<gene>
    <name evidence="1" type="ORF">GCM10022255_021040</name>
</gene>
<evidence type="ECO:0000313" key="1">
    <source>
        <dbReference type="EMBL" id="GAA4246985.1"/>
    </source>
</evidence>
<organism evidence="1 2">
    <name type="scientific">Dactylosporangium darangshiense</name>
    <dbReference type="NCBI Taxonomy" id="579108"/>
    <lineage>
        <taxon>Bacteria</taxon>
        <taxon>Bacillati</taxon>
        <taxon>Actinomycetota</taxon>
        <taxon>Actinomycetes</taxon>
        <taxon>Micromonosporales</taxon>
        <taxon>Micromonosporaceae</taxon>
        <taxon>Dactylosporangium</taxon>
    </lineage>
</organism>
<sequence length="108" mass="11380">MSDEVRAEPDALIGLADACLTAADDLGAHYRSGLRDLVPAAAAFGNTRASDATARTAREARAAAETAVRDHVDILEGDADRLLQAAFAYRAADERSGRRLDGSRRAPA</sequence>
<evidence type="ECO:0008006" key="3">
    <source>
        <dbReference type="Google" id="ProtNLM"/>
    </source>
</evidence>
<dbReference type="RefSeq" id="WP_345123858.1">
    <property type="nucleotide sequence ID" value="NZ_BAABAT010000004.1"/>
</dbReference>
<accession>A0ABP8D4H6</accession>
<name>A0ABP8D4H6_9ACTN</name>
<evidence type="ECO:0000313" key="2">
    <source>
        <dbReference type="Proteomes" id="UP001500620"/>
    </source>
</evidence>
<dbReference type="EMBL" id="BAABAT010000004">
    <property type="protein sequence ID" value="GAA4246985.1"/>
    <property type="molecule type" value="Genomic_DNA"/>
</dbReference>
<reference evidence="2" key="1">
    <citation type="journal article" date="2019" name="Int. J. Syst. Evol. Microbiol.">
        <title>The Global Catalogue of Microorganisms (GCM) 10K type strain sequencing project: providing services to taxonomists for standard genome sequencing and annotation.</title>
        <authorList>
            <consortium name="The Broad Institute Genomics Platform"/>
            <consortium name="The Broad Institute Genome Sequencing Center for Infectious Disease"/>
            <person name="Wu L."/>
            <person name="Ma J."/>
        </authorList>
    </citation>
    <scope>NUCLEOTIDE SEQUENCE [LARGE SCALE GENOMIC DNA]</scope>
    <source>
        <strain evidence="2">JCM 17441</strain>
    </source>
</reference>
<proteinExistence type="predicted"/>